<evidence type="ECO:0000313" key="3">
    <source>
        <dbReference type="EMBL" id="KAG7462723.1"/>
    </source>
</evidence>
<evidence type="ECO:0000256" key="2">
    <source>
        <dbReference type="ARBA" id="ARBA00022490"/>
    </source>
</evidence>
<keyword evidence="4" id="KW-1185">Reference proteome</keyword>
<proteinExistence type="predicted"/>
<evidence type="ECO:0000313" key="4">
    <source>
        <dbReference type="Proteomes" id="UP001046870"/>
    </source>
</evidence>
<gene>
    <name evidence="3" type="ORF">MATL_G00187750</name>
</gene>
<keyword evidence="2" id="KW-0963">Cytoplasm</keyword>
<dbReference type="AlphaFoldDB" id="A0A9D3PKQ8"/>
<comment type="caution">
    <text evidence="3">The sequence shown here is derived from an EMBL/GenBank/DDBJ whole genome shotgun (WGS) entry which is preliminary data.</text>
</comment>
<dbReference type="GO" id="GO:0016342">
    <property type="term" value="C:catenin complex"/>
    <property type="evidence" value="ECO:0007669"/>
    <property type="project" value="TreeGrafter"/>
</dbReference>
<comment type="subcellular location">
    <subcellularLocation>
        <location evidence="1">Cytoplasm</location>
    </subcellularLocation>
</comment>
<dbReference type="GO" id="GO:0008013">
    <property type="term" value="F:beta-catenin binding"/>
    <property type="evidence" value="ECO:0007669"/>
    <property type="project" value="TreeGrafter"/>
</dbReference>
<name>A0A9D3PKQ8_MEGAT</name>
<dbReference type="GO" id="GO:0005912">
    <property type="term" value="C:adherens junction"/>
    <property type="evidence" value="ECO:0007669"/>
    <property type="project" value="TreeGrafter"/>
</dbReference>
<dbReference type="EMBL" id="JAFDVH010000016">
    <property type="protein sequence ID" value="KAG7462723.1"/>
    <property type="molecule type" value="Genomic_DNA"/>
</dbReference>
<evidence type="ECO:0000256" key="1">
    <source>
        <dbReference type="ARBA" id="ARBA00004496"/>
    </source>
</evidence>
<dbReference type="GO" id="GO:0098609">
    <property type="term" value="P:cell-cell adhesion"/>
    <property type="evidence" value="ECO:0007669"/>
    <property type="project" value="TreeGrafter"/>
</dbReference>
<dbReference type="PANTHER" id="PTHR18914">
    <property type="entry name" value="ALPHA CATENIN"/>
    <property type="match status" value="1"/>
</dbReference>
<organism evidence="3 4">
    <name type="scientific">Megalops atlanticus</name>
    <name type="common">Tarpon</name>
    <name type="synonym">Clupea gigantea</name>
    <dbReference type="NCBI Taxonomy" id="7932"/>
    <lineage>
        <taxon>Eukaryota</taxon>
        <taxon>Metazoa</taxon>
        <taxon>Chordata</taxon>
        <taxon>Craniata</taxon>
        <taxon>Vertebrata</taxon>
        <taxon>Euteleostomi</taxon>
        <taxon>Actinopterygii</taxon>
        <taxon>Neopterygii</taxon>
        <taxon>Teleostei</taxon>
        <taxon>Elopiformes</taxon>
        <taxon>Megalopidae</taxon>
        <taxon>Megalops</taxon>
    </lineage>
</organism>
<dbReference type="PANTHER" id="PTHR18914:SF30">
    <property type="entry name" value="VINCULIN_ALPHA-CATENIN FAMILY MEMBER 1"/>
    <property type="match status" value="1"/>
</dbReference>
<dbReference type="GO" id="GO:0016477">
    <property type="term" value="P:cell migration"/>
    <property type="evidence" value="ECO:0007669"/>
    <property type="project" value="TreeGrafter"/>
</dbReference>
<dbReference type="Gene3D" id="1.20.120.230">
    <property type="entry name" value="Alpha-catenin/vinculin-like"/>
    <property type="match status" value="1"/>
</dbReference>
<reference evidence="3" key="1">
    <citation type="submission" date="2021-01" db="EMBL/GenBank/DDBJ databases">
        <authorList>
            <person name="Zahm M."/>
            <person name="Roques C."/>
            <person name="Cabau C."/>
            <person name="Klopp C."/>
            <person name="Donnadieu C."/>
            <person name="Jouanno E."/>
            <person name="Lampietro C."/>
            <person name="Louis A."/>
            <person name="Herpin A."/>
            <person name="Echchiki A."/>
            <person name="Berthelot C."/>
            <person name="Parey E."/>
            <person name="Roest-Crollius H."/>
            <person name="Braasch I."/>
            <person name="Postlethwait J."/>
            <person name="Bobe J."/>
            <person name="Montfort J."/>
            <person name="Bouchez O."/>
            <person name="Begum T."/>
            <person name="Mejri S."/>
            <person name="Adams A."/>
            <person name="Chen W.-J."/>
            <person name="Guiguen Y."/>
        </authorList>
    </citation>
    <scope>NUCLEOTIDE SEQUENCE</scope>
    <source>
        <strain evidence="3">YG-15Mar2019-1</strain>
        <tissue evidence="3">Brain</tissue>
    </source>
</reference>
<dbReference type="GO" id="GO:0005737">
    <property type="term" value="C:cytoplasm"/>
    <property type="evidence" value="ECO:0007669"/>
    <property type="project" value="UniProtKB-SubCell"/>
</dbReference>
<dbReference type="GO" id="GO:0051015">
    <property type="term" value="F:actin filament binding"/>
    <property type="evidence" value="ECO:0007669"/>
    <property type="project" value="TreeGrafter"/>
</dbReference>
<dbReference type="Proteomes" id="UP001046870">
    <property type="component" value="Chromosome 16"/>
</dbReference>
<protein>
    <submittedName>
        <fullName evidence="3">Uncharacterized protein</fullName>
    </submittedName>
</protein>
<dbReference type="OrthoDB" id="29742at2759"/>
<sequence>MMLAVNPLTSVSMCPSVNALTPGSRSSDEILVKNAQNLLQIILQGVRAAETACIKGLRQPEPNSDGAEAAALCFQWKQNLIIHRAQQYSHPETDDLGLRKTALHPAAPSLAPPIKVQDTFK</sequence>
<accession>A0A9D3PKQ8</accession>